<keyword evidence="1" id="KW-0472">Membrane</keyword>
<keyword evidence="1" id="KW-1133">Transmembrane helix</keyword>
<keyword evidence="1" id="KW-0812">Transmembrane</keyword>
<evidence type="ECO:0000313" key="3">
    <source>
        <dbReference type="Proteomes" id="UP001153076"/>
    </source>
</evidence>
<sequence>MVSGLVARVIGCSVIGAVAGVVDTSLVAPMISYMLTIIFKFDFCDCEVIYIEVSHLYPFDLGLAFILFVAISKFSTLKDTFKKVRKKPNKRSQWLDKAIWKEMWAYWNSDTFKKKSDAVKMNRASITGVGSSVHTVDGSTPSTPSEPSHDEQMKIWIDANGPCSIQNHGKAYTNTFATLVDKNKRQKIELDRQKKVLEDVQAKVTLEQAKSQKQTKEVHKYAKATQDIQAQMFQ</sequence>
<keyword evidence="3" id="KW-1185">Reference proteome</keyword>
<organism evidence="2 3">
    <name type="scientific">Carnegiea gigantea</name>
    <dbReference type="NCBI Taxonomy" id="171969"/>
    <lineage>
        <taxon>Eukaryota</taxon>
        <taxon>Viridiplantae</taxon>
        <taxon>Streptophyta</taxon>
        <taxon>Embryophyta</taxon>
        <taxon>Tracheophyta</taxon>
        <taxon>Spermatophyta</taxon>
        <taxon>Magnoliopsida</taxon>
        <taxon>eudicotyledons</taxon>
        <taxon>Gunneridae</taxon>
        <taxon>Pentapetalae</taxon>
        <taxon>Caryophyllales</taxon>
        <taxon>Cactineae</taxon>
        <taxon>Cactaceae</taxon>
        <taxon>Cactoideae</taxon>
        <taxon>Echinocereeae</taxon>
        <taxon>Carnegiea</taxon>
    </lineage>
</organism>
<proteinExistence type="predicted"/>
<accession>A0A9Q1JMN2</accession>
<dbReference type="EMBL" id="JAKOGI010001450">
    <property type="protein sequence ID" value="KAJ8425568.1"/>
    <property type="molecule type" value="Genomic_DNA"/>
</dbReference>
<dbReference type="AlphaFoldDB" id="A0A9Q1JMN2"/>
<name>A0A9Q1JMN2_9CARY</name>
<evidence type="ECO:0000256" key="1">
    <source>
        <dbReference type="SAM" id="Phobius"/>
    </source>
</evidence>
<dbReference type="Proteomes" id="UP001153076">
    <property type="component" value="Unassembled WGS sequence"/>
</dbReference>
<gene>
    <name evidence="2" type="ORF">Cgig2_012311</name>
</gene>
<comment type="caution">
    <text evidence="2">The sequence shown here is derived from an EMBL/GenBank/DDBJ whole genome shotgun (WGS) entry which is preliminary data.</text>
</comment>
<feature type="transmembrane region" description="Helical" evidence="1">
    <location>
        <begin position="12"/>
        <end position="39"/>
    </location>
</feature>
<dbReference type="OrthoDB" id="1420514at2759"/>
<evidence type="ECO:0000313" key="2">
    <source>
        <dbReference type="EMBL" id="KAJ8425568.1"/>
    </source>
</evidence>
<reference evidence="2" key="1">
    <citation type="submission" date="2022-04" db="EMBL/GenBank/DDBJ databases">
        <title>Carnegiea gigantea Genome sequencing and assembly v2.</title>
        <authorList>
            <person name="Copetti D."/>
            <person name="Sanderson M.J."/>
            <person name="Burquez A."/>
            <person name="Wojciechowski M.F."/>
        </authorList>
    </citation>
    <scope>NUCLEOTIDE SEQUENCE</scope>
    <source>
        <strain evidence="2">SGP5-SGP5p</strain>
        <tissue evidence="2">Aerial part</tissue>
    </source>
</reference>
<feature type="transmembrane region" description="Helical" evidence="1">
    <location>
        <begin position="59"/>
        <end position="77"/>
    </location>
</feature>
<protein>
    <submittedName>
        <fullName evidence="2">Uncharacterized protein</fullName>
    </submittedName>
</protein>